<reference evidence="2 3" key="1">
    <citation type="journal article" date="2019" name="Sci. Rep.">
        <title>Orb-weaving spider Araneus ventricosus genome elucidates the spidroin gene catalogue.</title>
        <authorList>
            <person name="Kono N."/>
            <person name="Nakamura H."/>
            <person name="Ohtoshi R."/>
            <person name="Moran D.A.P."/>
            <person name="Shinohara A."/>
            <person name="Yoshida Y."/>
            <person name="Fujiwara M."/>
            <person name="Mori M."/>
            <person name="Tomita M."/>
            <person name="Arakawa K."/>
        </authorList>
    </citation>
    <scope>NUCLEOTIDE SEQUENCE [LARGE SCALE GENOMIC DNA]</scope>
</reference>
<feature type="compositionally biased region" description="Basic and acidic residues" evidence="1">
    <location>
        <begin position="711"/>
        <end position="724"/>
    </location>
</feature>
<feature type="non-terminal residue" evidence="2">
    <location>
        <position position="724"/>
    </location>
</feature>
<dbReference type="AlphaFoldDB" id="A0A4Y2FAR2"/>
<feature type="compositionally biased region" description="Basic and acidic residues" evidence="1">
    <location>
        <begin position="317"/>
        <end position="330"/>
    </location>
</feature>
<feature type="region of interest" description="Disordered" evidence="1">
    <location>
        <begin position="683"/>
        <end position="724"/>
    </location>
</feature>
<evidence type="ECO:0000313" key="2">
    <source>
        <dbReference type="EMBL" id="GBM38077.1"/>
    </source>
</evidence>
<evidence type="ECO:0000256" key="1">
    <source>
        <dbReference type="SAM" id="MobiDB-lite"/>
    </source>
</evidence>
<protein>
    <submittedName>
        <fullName evidence="2">Uncharacterized protein</fullName>
    </submittedName>
</protein>
<feature type="compositionally biased region" description="Polar residues" evidence="1">
    <location>
        <begin position="239"/>
        <end position="251"/>
    </location>
</feature>
<feature type="compositionally biased region" description="Polar residues" evidence="1">
    <location>
        <begin position="306"/>
        <end position="316"/>
    </location>
</feature>
<feature type="compositionally biased region" description="Polar residues" evidence="1">
    <location>
        <begin position="265"/>
        <end position="281"/>
    </location>
</feature>
<dbReference type="EMBL" id="BGPR01173209">
    <property type="protein sequence ID" value="GBM38077.1"/>
    <property type="molecule type" value="Genomic_DNA"/>
</dbReference>
<feature type="compositionally biased region" description="Polar residues" evidence="1">
    <location>
        <begin position="438"/>
        <end position="453"/>
    </location>
</feature>
<feature type="region of interest" description="Disordered" evidence="1">
    <location>
        <begin position="48"/>
        <end position="94"/>
    </location>
</feature>
<feature type="region of interest" description="Disordered" evidence="1">
    <location>
        <begin position="438"/>
        <end position="476"/>
    </location>
</feature>
<feature type="compositionally biased region" description="Polar residues" evidence="1">
    <location>
        <begin position="48"/>
        <end position="82"/>
    </location>
</feature>
<feature type="region of interest" description="Disordered" evidence="1">
    <location>
        <begin position="136"/>
        <end position="380"/>
    </location>
</feature>
<feature type="compositionally biased region" description="Low complexity" evidence="1">
    <location>
        <begin position="198"/>
        <end position="217"/>
    </location>
</feature>
<evidence type="ECO:0000313" key="3">
    <source>
        <dbReference type="Proteomes" id="UP000499080"/>
    </source>
</evidence>
<keyword evidence="3" id="KW-1185">Reference proteome</keyword>
<feature type="compositionally biased region" description="Polar residues" evidence="1">
    <location>
        <begin position="148"/>
        <end position="157"/>
    </location>
</feature>
<dbReference type="OrthoDB" id="6428657at2759"/>
<feature type="compositionally biased region" description="Basic and acidic residues" evidence="1">
    <location>
        <begin position="172"/>
        <end position="183"/>
    </location>
</feature>
<dbReference type="Proteomes" id="UP000499080">
    <property type="component" value="Unassembled WGS sequence"/>
</dbReference>
<proteinExistence type="predicted"/>
<sequence>LASRWEISKGDVAPGPSPMTGRNLVTEGSSHGPLVMGGILLLVSGESTLPSTSEEKTPNSATPLILSTTGNRSSEFSRNSVAPKTENTHEEPENFVTTTSNIELDEASKTSEPLDNNKTHNSVYSEVLSTEVLTTLLSTDPSSERTKLTNSASSTELHTGGYDDQQEMVSTSKDHLSSDKESDTGIDIQDAEDASDKSLISTSSEISETSTTILNTTDEIQSENDSLSTKSSEQKVSRQTEYSISPSSLERFTTERDPTDATLVEASTSVKTPEAQTTEAGNTEDHSEKQSSTHTNSAHSSDGKTAGSTLTASESTRYLETETVETKENTGKTTYEDLSTEDSLSLHKTTPKSATKKRSLNNTGDSILHRETTAASDTFSSTSIQPELITLLEHGGSSTSESVDGMIMLTKSNITEAITLKESGMQNANKNSVEALSTMSVPSTASELGTIGNTEEKREKVTMPHSNPEKGSNNYSTLSVNEKENVDGKETAEIKMETESVNPTFHSEASVIIPKVSDDYSHLNNLDNVDNTFTGVTFDPDGMKNSKPQDPDSIVFYVPSTNFDKVSTPENAFPSTAFTGYGSSEAEREFEFVTHKNLNEGGNHGNGSGESERMEYIPEDKNMDISPQPSSNPMDSSEIVTFETANNSNSSSNFVFWDPSNGGWILPGAATDSQIKRIDEALNNESEEMLQDAPHFSDTDRTQNKSPSSDLKIEPKDKDEMKTT</sequence>
<comment type="caution">
    <text evidence="2">The sequence shown here is derived from an EMBL/GenBank/DDBJ whole genome shotgun (WGS) entry which is preliminary data.</text>
</comment>
<accession>A0A4Y2FAR2</accession>
<gene>
    <name evidence="2" type="ORF">AVEN_268523_1</name>
</gene>
<feature type="non-terminal residue" evidence="2">
    <location>
        <position position="1"/>
    </location>
</feature>
<feature type="compositionally biased region" description="Polar residues" evidence="1">
    <location>
        <begin position="331"/>
        <end position="353"/>
    </location>
</feature>
<feature type="region of interest" description="Disordered" evidence="1">
    <location>
        <begin position="1"/>
        <end position="27"/>
    </location>
</feature>
<organism evidence="2 3">
    <name type="scientific">Araneus ventricosus</name>
    <name type="common">Orbweaver spider</name>
    <name type="synonym">Epeira ventricosa</name>
    <dbReference type="NCBI Taxonomy" id="182803"/>
    <lineage>
        <taxon>Eukaryota</taxon>
        <taxon>Metazoa</taxon>
        <taxon>Ecdysozoa</taxon>
        <taxon>Arthropoda</taxon>
        <taxon>Chelicerata</taxon>
        <taxon>Arachnida</taxon>
        <taxon>Araneae</taxon>
        <taxon>Araneomorphae</taxon>
        <taxon>Entelegynae</taxon>
        <taxon>Araneoidea</taxon>
        <taxon>Araneidae</taxon>
        <taxon>Araneus</taxon>
    </lineage>
</organism>
<name>A0A4Y2FAR2_ARAVE</name>